<reference evidence="3" key="2">
    <citation type="submission" date="2015-01" db="EMBL/GenBank/DDBJ databases">
        <title>Evolutionary Origins and Diversification of the Mycorrhizal Mutualists.</title>
        <authorList>
            <consortium name="DOE Joint Genome Institute"/>
            <consortium name="Mycorrhizal Genomics Consortium"/>
            <person name="Kohler A."/>
            <person name="Kuo A."/>
            <person name="Nagy L.G."/>
            <person name="Floudas D."/>
            <person name="Copeland A."/>
            <person name="Barry K.W."/>
            <person name="Cichocki N."/>
            <person name="Veneault-Fourrey C."/>
            <person name="LaButti K."/>
            <person name="Lindquist E.A."/>
            <person name="Lipzen A."/>
            <person name="Lundell T."/>
            <person name="Morin E."/>
            <person name="Murat C."/>
            <person name="Riley R."/>
            <person name="Ohm R."/>
            <person name="Sun H."/>
            <person name="Tunlid A."/>
            <person name="Henrissat B."/>
            <person name="Grigoriev I.V."/>
            <person name="Hibbett D.S."/>
            <person name="Martin F."/>
        </authorList>
    </citation>
    <scope>NUCLEOTIDE SEQUENCE [LARGE SCALE GENOMIC DNA]</scope>
    <source>
        <strain evidence="3">MUT 4182</strain>
    </source>
</reference>
<evidence type="ECO:0000313" key="2">
    <source>
        <dbReference type="EMBL" id="KIO33584.1"/>
    </source>
</evidence>
<dbReference type="Proteomes" id="UP000054248">
    <property type="component" value="Unassembled WGS sequence"/>
</dbReference>
<protein>
    <submittedName>
        <fullName evidence="2">Uncharacterized protein</fullName>
    </submittedName>
</protein>
<gene>
    <name evidence="2" type="ORF">M407DRAFT_231708</name>
</gene>
<feature type="compositionally biased region" description="Polar residues" evidence="1">
    <location>
        <begin position="29"/>
        <end position="39"/>
    </location>
</feature>
<dbReference type="EMBL" id="KN822947">
    <property type="protein sequence ID" value="KIO33584.1"/>
    <property type="molecule type" value="Genomic_DNA"/>
</dbReference>
<keyword evidence="3" id="KW-1185">Reference proteome</keyword>
<accession>A0A0C3QX57</accession>
<feature type="compositionally biased region" description="Polar residues" evidence="1">
    <location>
        <begin position="1"/>
        <end position="11"/>
    </location>
</feature>
<name>A0A0C3QX57_9AGAM</name>
<sequence>MLSSSKITTANRPLEEGPDPLYNSHENQETYSENMSEHGSPTKGCPTVKREMPSRQNHLAIGADRGCVVPGVGIESSRAIKLVETLDIVAPPWLRCVGGGVLVCKGRRLGAPVEPDAPMENTGCGRGIMEVGGELNRGRVEGGGAVDMDEIEVVLLFWRCERLELVGVTNEAGAEGVECGTGVDGTMTKGSSPSITEAWPGVDGVEAIDEGAGGEVSPQVEGIDEGGTGGRLSRTTLRRMHNRSSQHNRLVSRWDQFTPNLYRGLFKVSYFSTEKS</sequence>
<evidence type="ECO:0000313" key="3">
    <source>
        <dbReference type="Proteomes" id="UP000054248"/>
    </source>
</evidence>
<feature type="region of interest" description="Disordered" evidence="1">
    <location>
        <begin position="1"/>
        <end position="48"/>
    </location>
</feature>
<organism evidence="2 3">
    <name type="scientific">Tulasnella calospora MUT 4182</name>
    <dbReference type="NCBI Taxonomy" id="1051891"/>
    <lineage>
        <taxon>Eukaryota</taxon>
        <taxon>Fungi</taxon>
        <taxon>Dikarya</taxon>
        <taxon>Basidiomycota</taxon>
        <taxon>Agaricomycotina</taxon>
        <taxon>Agaricomycetes</taxon>
        <taxon>Cantharellales</taxon>
        <taxon>Tulasnellaceae</taxon>
        <taxon>Tulasnella</taxon>
    </lineage>
</organism>
<reference evidence="2 3" key="1">
    <citation type="submission" date="2014-04" db="EMBL/GenBank/DDBJ databases">
        <authorList>
            <consortium name="DOE Joint Genome Institute"/>
            <person name="Kuo A."/>
            <person name="Girlanda M."/>
            <person name="Perotto S."/>
            <person name="Kohler A."/>
            <person name="Nagy L.G."/>
            <person name="Floudas D."/>
            <person name="Copeland A."/>
            <person name="Barry K.W."/>
            <person name="Cichocki N."/>
            <person name="Veneault-Fourrey C."/>
            <person name="LaButti K."/>
            <person name="Lindquist E.A."/>
            <person name="Lipzen A."/>
            <person name="Lundell T."/>
            <person name="Morin E."/>
            <person name="Murat C."/>
            <person name="Sun H."/>
            <person name="Tunlid A."/>
            <person name="Henrissat B."/>
            <person name="Grigoriev I.V."/>
            <person name="Hibbett D.S."/>
            <person name="Martin F."/>
            <person name="Nordberg H.P."/>
            <person name="Cantor M.N."/>
            <person name="Hua S.X."/>
        </authorList>
    </citation>
    <scope>NUCLEOTIDE SEQUENCE [LARGE SCALE GENOMIC DNA]</scope>
    <source>
        <strain evidence="2 3">MUT 4182</strain>
    </source>
</reference>
<dbReference type="AlphaFoldDB" id="A0A0C3QX57"/>
<proteinExistence type="predicted"/>
<evidence type="ECO:0000256" key="1">
    <source>
        <dbReference type="SAM" id="MobiDB-lite"/>
    </source>
</evidence>
<dbReference type="HOGENOM" id="CLU_1008994_0_0_1"/>
<feature type="region of interest" description="Disordered" evidence="1">
    <location>
        <begin position="212"/>
        <end position="233"/>
    </location>
</feature>